<reference evidence="1" key="1">
    <citation type="submission" date="2019-08" db="EMBL/GenBank/DDBJ databases">
        <authorList>
            <person name="Kucharzyk K."/>
            <person name="Murdoch R.W."/>
            <person name="Higgins S."/>
            <person name="Loffler F."/>
        </authorList>
    </citation>
    <scope>NUCLEOTIDE SEQUENCE</scope>
</reference>
<protein>
    <submittedName>
        <fullName evidence="1">Uncharacterized protein</fullName>
    </submittedName>
</protein>
<dbReference type="EMBL" id="VSSQ01015722">
    <property type="protein sequence ID" value="MPM56366.1"/>
    <property type="molecule type" value="Genomic_DNA"/>
</dbReference>
<comment type="caution">
    <text evidence="1">The sequence shown here is derived from an EMBL/GenBank/DDBJ whole genome shotgun (WGS) entry which is preliminary data.</text>
</comment>
<sequence length="212" mass="24908">MVVTSFFVEISTPFERITHFYIGFGNFHESVADRYHDVFRRVLQRNFIDGGQTNGVNTRIRIFMNRCKFRRAGAISEIPQIVKLQTVGIIKEMHHGRIAEHSLICPHQRNFSPVERIGAHHTPHTERIFAPEVEGVISHRIRLHIEGKHQFQWINRCIQYHRSQIFLVVVKPVFIFGNKLMGGFNRRWLVEKRSVKLTPIFVFILETDIEPV</sequence>
<name>A0A645AU06_9ZZZZ</name>
<accession>A0A645AU06</accession>
<gene>
    <name evidence="1" type="ORF">SDC9_103168</name>
</gene>
<organism evidence="1">
    <name type="scientific">bioreactor metagenome</name>
    <dbReference type="NCBI Taxonomy" id="1076179"/>
    <lineage>
        <taxon>unclassified sequences</taxon>
        <taxon>metagenomes</taxon>
        <taxon>ecological metagenomes</taxon>
    </lineage>
</organism>
<proteinExistence type="predicted"/>
<evidence type="ECO:0000313" key="1">
    <source>
        <dbReference type="EMBL" id="MPM56366.1"/>
    </source>
</evidence>
<dbReference type="AlphaFoldDB" id="A0A645AU06"/>